<dbReference type="GO" id="GO:0006313">
    <property type="term" value="P:DNA transposition"/>
    <property type="evidence" value="ECO:0007669"/>
    <property type="project" value="InterPro"/>
</dbReference>
<dbReference type="SMART" id="SM01321">
    <property type="entry name" value="Y1_Tnp"/>
    <property type="match status" value="1"/>
</dbReference>
<dbReference type="EMBL" id="CP003985">
    <property type="protein sequence ID" value="AGF79754.1"/>
    <property type="molecule type" value="Genomic_DNA"/>
</dbReference>
<organism evidence="2 3">
    <name type="scientific">Desulfocapsa sulfexigens (strain DSM 10523 / SB164P1)</name>
    <dbReference type="NCBI Taxonomy" id="1167006"/>
    <lineage>
        <taxon>Bacteria</taxon>
        <taxon>Pseudomonadati</taxon>
        <taxon>Thermodesulfobacteriota</taxon>
        <taxon>Desulfobulbia</taxon>
        <taxon>Desulfobulbales</taxon>
        <taxon>Desulfocapsaceae</taxon>
        <taxon>Desulfocapsa</taxon>
    </lineage>
</organism>
<dbReference type="PANTHER" id="PTHR34322">
    <property type="entry name" value="TRANSPOSASE, Y1_TNP DOMAIN-CONTAINING"/>
    <property type="match status" value="1"/>
</dbReference>
<dbReference type="SUPFAM" id="SSF143422">
    <property type="entry name" value="Transposase IS200-like"/>
    <property type="match status" value="1"/>
</dbReference>
<dbReference type="Proteomes" id="UP000011721">
    <property type="component" value="Chromosome"/>
</dbReference>
<dbReference type="HOGENOM" id="CLU_068226_1_1_7"/>
<reference evidence="3" key="1">
    <citation type="journal article" date="2013" name="Stand. Genomic Sci.">
        <title>Complete genome sequence of Desulfocapsa sulfexigens, a marine deltaproteobacterium specialized in disproportionating inorganic sulfur compounds.</title>
        <authorList>
            <person name="Finster K.W."/>
            <person name="Kjeldsen K.U."/>
            <person name="Kube M."/>
            <person name="Reinhardt R."/>
            <person name="Mussmann M."/>
            <person name="Amann R."/>
            <person name="Schreiber L."/>
        </authorList>
    </citation>
    <scope>NUCLEOTIDE SEQUENCE [LARGE SCALE GENOMIC DNA]</scope>
    <source>
        <strain evidence="3">DSM 10523 / SB164P1</strain>
    </source>
</reference>
<feature type="domain" description="Transposase IS200-like" evidence="1">
    <location>
        <begin position="9"/>
        <end position="124"/>
    </location>
</feature>
<protein>
    <submittedName>
        <fullName evidence="2">Transposase</fullName>
    </submittedName>
</protein>
<dbReference type="Gene3D" id="3.30.70.1290">
    <property type="entry name" value="Transposase IS200-like"/>
    <property type="match status" value="1"/>
</dbReference>
<name>M1NJK2_DESSD</name>
<gene>
    <name evidence="2" type="ordered locus">UWK_03227</name>
</gene>
<dbReference type="GO" id="GO:0004803">
    <property type="term" value="F:transposase activity"/>
    <property type="evidence" value="ECO:0007669"/>
    <property type="project" value="InterPro"/>
</dbReference>
<dbReference type="InterPro" id="IPR002686">
    <property type="entry name" value="Transposase_17"/>
</dbReference>
<dbReference type="KEGG" id="dsf:UWK_03227"/>
<keyword evidence="3" id="KW-1185">Reference proteome</keyword>
<dbReference type="AlphaFoldDB" id="M1NJK2"/>
<dbReference type="PATRIC" id="fig|1167006.5.peg.3481"/>
<dbReference type="OrthoDB" id="5417118at2"/>
<dbReference type="STRING" id="1167006.UWK_03227"/>
<dbReference type="RefSeq" id="WP_015405438.1">
    <property type="nucleotide sequence ID" value="NC_020304.1"/>
</dbReference>
<dbReference type="GO" id="GO:0003677">
    <property type="term" value="F:DNA binding"/>
    <property type="evidence" value="ECO:0007669"/>
    <property type="project" value="InterPro"/>
</dbReference>
<dbReference type="PANTHER" id="PTHR34322:SF2">
    <property type="entry name" value="TRANSPOSASE IS200-LIKE DOMAIN-CONTAINING PROTEIN"/>
    <property type="match status" value="1"/>
</dbReference>
<evidence type="ECO:0000313" key="3">
    <source>
        <dbReference type="Proteomes" id="UP000011721"/>
    </source>
</evidence>
<dbReference type="eggNOG" id="COG1943">
    <property type="taxonomic scope" value="Bacteria"/>
</dbReference>
<sequence length="262" mass="30952">MPRANRHYIPGCVWHITHRCHKQEFLLKFEKDRKRWLYWLFEAKKRYGLCVLNYIVTSNHIHLLVVDTGEKTIPQSLQLIAGRTAQEFNSRKQRKGSFWEDRYHATAVDTINHLAKCMVYIDLNMVRAGVVSHPSEYRNSGYNEIQNPPKRYGIINRKMLLDYFSMQDENRFREEHTNWITAELNNNVLTRNQDWSESIAVGRKSFTEDIQQQLASRAQKRSILSVKDATVLKEPGIPYSTVFDAEKGTLSHKNTYYWRQNV</sequence>
<dbReference type="InterPro" id="IPR036515">
    <property type="entry name" value="Transposase_17_sf"/>
</dbReference>
<proteinExistence type="predicted"/>
<evidence type="ECO:0000259" key="1">
    <source>
        <dbReference type="SMART" id="SM01321"/>
    </source>
</evidence>
<evidence type="ECO:0000313" key="2">
    <source>
        <dbReference type="EMBL" id="AGF79754.1"/>
    </source>
</evidence>
<accession>M1NJK2</accession>
<dbReference type="Pfam" id="PF01797">
    <property type="entry name" value="Y1_Tnp"/>
    <property type="match status" value="1"/>
</dbReference>